<comment type="caution">
    <text evidence="4">The sequence shown here is derived from an EMBL/GenBank/DDBJ whole genome shotgun (WGS) entry which is preliminary data.</text>
</comment>
<dbReference type="InterPro" id="IPR001611">
    <property type="entry name" value="Leu-rich_rpt"/>
</dbReference>
<dbReference type="InterPro" id="IPR053038">
    <property type="entry name" value="RLP_Defense"/>
</dbReference>
<keyword evidence="3" id="KW-0472">Membrane</keyword>
<keyword evidence="3" id="KW-1133">Transmembrane helix</keyword>
<accession>A0A9N8HSG6</accession>
<dbReference type="GO" id="GO:0016301">
    <property type="term" value="F:kinase activity"/>
    <property type="evidence" value="ECO:0007669"/>
    <property type="project" value="UniProtKB-KW"/>
</dbReference>
<keyword evidence="1" id="KW-0677">Repeat</keyword>
<proteinExistence type="predicted"/>
<dbReference type="InterPro" id="IPR032675">
    <property type="entry name" value="LRR_dom_sf"/>
</dbReference>
<sequence>MGTESEANHVKMGASIGAVPGEATGTMGTESKAEDVKVGVGLGLGAKPGTATPTPNVPPEKAKRLTVVDAKAVTFMPTINQQETAIISGAHIAPTLSRESVPTTMLERNPLVLPVSLTEPGAFPTGGSSGERERRENIDASVLQEHERTVQPLRRPGPRCDSQELVVANRVLEDDPVAIEEGLQRAQEVDASNADDHDKKLQDKKKEILTKVLVGGILFVALLVVILVFALADGPSDPVTTPNPTAAITLSPTLSPKAYVLSLLPPDLIADTNDPTHPLALAIEWILQEDWTTMKDSRIVQRLALVAFYFATNGNRWIKNESWLSQDTHECDWYAVNITAHRDPVTWSDPNGIFSYRGLANVTEFPCEQRPDGERVFTHLWLTTNGLEGAPLDFLHLLKSLKSIVLGKNEISGSLPSTLGLLTDLVWLDISPNAGLNGTIPTQLGLLTNVLELYLGTSQLSGTVPTELGLLTNLEYDLDLSENPLTGSLPSELGALSKVKILDFRRCGTLTGTIPTEFGGLEKVQELTIHRNSLTGKLPTELGLLTDMTWLLIPGNTLTGTIPSELAMATSITHLYLYEAALTGNVPSELAAMPNMVWFLFDRNFLTGSIPTEVGLLGDTEDVDFQHNLMTGTVPSEVGLLSNAKWLSLGDNHLSG</sequence>
<protein>
    <submittedName>
        <fullName evidence="4">LRR receptor-like serine threonine-protein kinase</fullName>
    </submittedName>
</protein>
<evidence type="ECO:0000256" key="2">
    <source>
        <dbReference type="SAM" id="MobiDB-lite"/>
    </source>
</evidence>
<evidence type="ECO:0000313" key="4">
    <source>
        <dbReference type="EMBL" id="CAB9523150.1"/>
    </source>
</evidence>
<keyword evidence="4" id="KW-0418">Kinase</keyword>
<keyword evidence="5" id="KW-1185">Reference proteome</keyword>
<dbReference type="Pfam" id="PF00560">
    <property type="entry name" value="LRR_1"/>
    <property type="match status" value="1"/>
</dbReference>
<gene>
    <name evidence="4" type="ORF">SEMRO_1383_G268020.1</name>
</gene>
<feature type="region of interest" description="Disordered" evidence="2">
    <location>
        <begin position="116"/>
        <end position="135"/>
    </location>
</feature>
<dbReference type="FunFam" id="3.80.10.10:FF:000383">
    <property type="entry name" value="Leucine-rich repeat receptor protein kinase EMS1"/>
    <property type="match status" value="1"/>
</dbReference>
<evidence type="ECO:0000256" key="1">
    <source>
        <dbReference type="ARBA" id="ARBA00022737"/>
    </source>
</evidence>
<feature type="transmembrane region" description="Helical" evidence="3">
    <location>
        <begin position="208"/>
        <end position="232"/>
    </location>
</feature>
<dbReference type="EMBL" id="CAICTM010001381">
    <property type="protein sequence ID" value="CAB9523150.1"/>
    <property type="molecule type" value="Genomic_DNA"/>
</dbReference>
<name>A0A9N8HSG6_9STRA</name>
<dbReference type="SUPFAM" id="SSF52058">
    <property type="entry name" value="L domain-like"/>
    <property type="match status" value="1"/>
</dbReference>
<keyword evidence="4" id="KW-0675">Receptor</keyword>
<organism evidence="4 5">
    <name type="scientific">Seminavis robusta</name>
    <dbReference type="NCBI Taxonomy" id="568900"/>
    <lineage>
        <taxon>Eukaryota</taxon>
        <taxon>Sar</taxon>
        <taxon>Stramenopiles</taxon>
        <taxon>Ochrophyta</taxon>
        <taxon>Bacillariophyta</taxon>
        <taxon>Bacillariophyceae</taxon>
        <taxon>Bacillariophycidae</taxon>
        <taxon>Naviculales</taxon>
        <taxon>Naviculaceae</taxon>
        <taxon>Seminavis</taxon>
    </lineage>
</organism>
<reference evidence="4" key="1">
    <citation type="submission" date="2020-06" db="EMBL/GenBank/DDBJ databases">
        <authorList>
            <consortium name="Plant Systems Biology data submission"/>
        </authorList>
    </citation>
    <scope>NUCLEOTIDE SEQUENCE</scope>
    <source>
        <strain evidence="4">D6</strain>
    </source>
</reference>
<dbReference type="AlphaFoldDB" id="A0A9N8HSG6"/>
<keyword evidence="4" id="KW-0808">Transferase</keyword>
<evidence type="ECO:0000313" key="5">
    <source>
        <dbReference type="Proteomes" id="UP001153069"/>
    </source>
</evidence>
<dbReference type="Proteomes" id="UP001153069">
    <property type="component" value="Unassembled WGS sequence"/>
</dbReference>
<evidence type="ECO:0000256" key="3">
    <source>
        <dbReference type="SAM" id="Phobius"/>
    </source>
</evidence>
<dbReference type="PANTHER" id="PTHR48064:SF6">
    <property type="entry name" value="RECEPTOR-LIKE PROTEIN KINASE 2"/>
    <property type="match status" value="1"/>
</dbReference>
<dbReference type="PANTHER" id="PTHR48064">
    <property type="entry name" value="OS01G0750400 PROTEIN"/>
    <property type="match status" value="1"/>
</dbReference>
<dbReference type="OrthoDB" id="205182at2759"/>
<dbReference type="Gene3D" id="3.80.10.10">
    <property type="entry name" value="Ribonuclease Inhibitor"/>
    <property type="match status" value="2"/>
</dbReference>
<keyword evidence="3" id="KW-0812">Transmembrane</keyword>